<comment type="caution">
    <text evidence="2">The sequence shown here is derived from an EMBL/GenBank/DDBJ whole genome shotgun (WGS) entry which is preliminary data.</text>
</comment>
<sequence>MAQLTRSRSCRTGGRPCLWSCCLRTCAANYRERRRAPPLACCVAAAARLPLGPFPVPPPGLSERAGLAAGGRPPKRPPGSRSCRTGWKALSLVVLLRPAPPTIGRGGWVRGSRVRSGAGSAGRRSRAPPLACCVAAAARLPLGPFPRSRSCRTDGRPCLWSCCLRACAANYRERRLGAGFAVSERAAGGAGSAGRRSRAPPLACCVAAAARLPLGPFPNRGWLGLPPIGPWRPLGPRAAAWDSGVALPHPRRGVAPAGRTGEGGPWRGRVWLRACADNDRGTASAAGGRAASPASFAVGPGGGLARAVRGPPAAGQALGGAWLPGPSEGCLPWPPGPSGPCPRSSPASPAPVPESGAGFGGGLAAGAVGGAAFPGPRAERPLPRGRVG</sequence>
<feature type="region of interest" description="Disordered" evidence="1">
    <location>
        <begin position="62"/>
        <end position="82"/>
    </location>
</feature>
<evidence type="ECO:0000313" key="3">
    <source>
        <dbReference type="Proteomes" id="UP000283509"/>
    </source>
</evidence>
<reference evidence="2 3" key="2">
    <citation type="submission" date="2019-01" db="EMBL/GenBank/DDBJ databases">
        <title>The decoding of complex shrimp genome reveals the adaptation for benthos swimmer, frequently molting mechanism and breeding impact on genome.</title>
        <authorList>
            <person name="Sun Y."/>
            <person name="Gao Y."/>
            <person name="Yu Y."/>
        </authorList>
    </citation>
    <scope>NUCLEOTIDE SEQUENCE [LARGE SCALE GENOMIC DNA]</scope>
    <source>
        <tissue evidence="2">Muscle</tissue>
    </source>
</reference>
<dbReference type="EMBL" id="QCYY01003350">
    <property type="protein sequence ID" value="ROT63939.1"/>
    <property type="molecule type" value="Genomic_DNA"/>
</dbReference>
<gene>
    <name evidence="2" type="ORF">C7M84_018128</name>
</gene>
<feature type="compositionally biased region" description="Gly residues" evidence="1">
    <location>
        <begin position="357"/>
        <end position="369"/>
    </location>
</feature>
<proteinExistence type="predicted"/>
<keyword evidence="3" id="KW-1185">Reference proteome</keyword>
<reference evidence="2 3" key="1">
    <citation type="submission" date="2018-04" db="EMBL/GenBank/DDBJ databases">
        <authorList>
            <person name="Zhang X."/>
            <person name="Yuan J."/>
            <person name="Li F."/>
            <person name="Xiang J."/>
        </authorList>
    </citation>
    <scope>NUCLEOTIDE SEQUENCE [LARGE SCALE GENOMIC DNA]</scope>
    <source>
        <tissue evidence="2">Muscle</tissue>
    </source>
</reference>
<name>A0A3R7QDB6_PENVA</name>
<dbReference type="AlphaFoldDB" id="A0A3R7QDB6"/>
<accession>A0A3R7QDB6</accession>
<organism evidence="2 3">
    <name type="scientific">Penaeus vannamei</name>
    <name type="common">Whiteleg shrimp</name>
    <name type="synonym">Litopenaeus vannamei</name>
    <dbReference type="NCBI Taxonomy" id="6689"/>
    <lineage>
        <taxon>Eukaryota</taxon>
        <taxon>Metazoa</taxon>
        <taxon>Ecdysozoa</taxon>
        <taxon>Arthropoda</taxon>
        <taxon>Crustacea</taxon>
        <taxon>Multicrustacea</taxon>
        <taxon>Malacostraca</taxon>
        <taxon>Eumalacostraca</taxon>
        <taxon>Eucarida</taxon>
        <taxon>Decapoda</taxon>
        <taxon>Dendrobranchiata</taxon>
        <taxon>Penaeoidea</taxon>
        <taxon>Penaeidae</taxon>
        <taxon>Penaeus</taxon>
    </lineage>
</organism>
<evidence type="ECO:0000256" key="1">
    <source>
        <dbReference type="SAM" id="MobiDB-lite"/>
    </source>
</evidence>
<evidence type="ECO:0000313" key="2">
    <source>
        <dbReference type="EMBL" id="ROT63939.1"/>
    </source>
</evidence>
<protein>
    <submittedName>
        <fullName evidence="2">Uncharacterized protein</fullName>
    </submittedName>
</protein>
<dbReference type="Proteomes" id="UP000283509">
    <property type="component" value="Unassembled WGS sequence"/>
</dbReference>
<feature type="region of interest" description="Disordered" evidence="1">
    <location>
        <begin position="329"/>
        <end position="388"/>
    </location>
</feature>